<evidence type="ECO:0000313" key="1">
    <source>
        <dbReference type="EMBL" id="CAB4637237.1"/>
    </source>
</evidence>
<organism evidence="1">
    <name type="scientific">freshwater metagenome</name>
    <dbReference type="NCBI Taxonomy" id="449393"/>
    <lineage>
        <taxon>unclassified sequences</taxon>
        <taxon>metagenomes</taxon>
        <taxon>ecological metagenomes</taxon>
    </lineage>
</organism>
<name>A0A6J6JIX6_9ZZZZ</name>
<accession>A0A6J6JIX6</accession>
<gene>
    <name evidence="1" type="ORF">UFOPK2044_00745</name>
</gene>
<proteinExistence type="predicted"/>
<sequence length="275" mass="31310">MKNTGIELTISSVNIVPKSQNGFKWVTDFNITTNRNTITEIDPAYAGNANYLRNVGNDFYTHFQRGYAGVNPANGEALWYRSGAKDSTTNAFTTALPRLQYGSALPKFYGGLTNTFSYKNFKFSFQLYTFWGNTIYDDYGYLQKTDANLGFSDQSNGLSRYEYARRWTTPGQITDVPKPVFLGTQSSSGSFESSRFLYDGSYIRLRDVTLSYNLPTALLNKFKFSSTRIYLRGQNLFTYVKDKRYNTDPEVSIDGTMSQRPPVFNTFLFGLDINF</sequence>
<protein>
    <submittedName>
        <fullName evidence="1">Unannotated protein</fullName>
    </submittedName>
</protein>
<reference evidence="1" key="1">
    <citation type="submission" date="2020-05" db="EMBL/GenBank/DDBJ databases">
        <authorList>
            <person name="Chiriac C."/>
            <person name="Salcher M."/>
            <person name="Ghai R."/>
            <person name="Kavagutti S V."/>
        </authorList>
    </citation>
    <scope>NUCLEOTIDE SEQUENCE</scope>
</reference>
<dbReference type="EMBL" id="CAEZVO010000110">
    <property type="protein sequence ID" value="CAB4637237.1"/>
    <property type="molecule type" value="Genomic_DNA"/>
</dbReference>
<dbReference type="AlphaFoldDB" id="A0A6J6JIX6"/>
<dbReference type="SUPFAM" id="SSF56935">
    <property type="entry name" value="Porins"/>
    <property type="match status" value="1"/>
</dbReference>